<dbReference type="Proteomes" id="UP001163293">
    <property type="component" value="Chromosome"/>
</dbReference>
<proteinExistence type="inferred from homology"/>
<accession>A0AAX3EMR2</accession>
<reference evidence="3" key="1">
    <citation type="submission" date="2022-07" db="EMBL/GenBank/DDBJ databases">
        <authorList>
            <person name="Wu T."/>
        </authorList>
    </citation>
    <scope>NUCLEOTIDE SEQUENCE</scope>
    <source>
        <strain evidence="3">SD-1</strain>
    </source>
</reference>
<dbReference type="InterPro" id="IPR006015">
    <property type="entry name" value="Universal_stress_UspA"/>
</dbReference>
<keyword evidence="4" id="KW-1185">Reference proteome</keyword>
<organism evidence="3 4">
    <name type="scientific">Paenarthrobacter ureafaciens</name>
    <dbReference type="NCBI Taxonomy" id="37931"/>
    <lineage>
        <taxon>Bacteria</taxon>
        <taxon>Bacillati</taxon>
        <taxon>Actinomycetota</taxon>
        <taxon>Actinomycetes</taxon>
        <taxon>Micrococcales</taxon>
        <taxon>Micrococcaceae</taxon>
        <taxon>Paenarthrobacter</taxon>
    </lineage>
</organism>
<dbReference type="PRINTS" id="PR01438">
    <property type="entry name" value="UNVRSLSTRESS"/>
</dbReference>
<dbReference type="InterPro" id="IPR006016">
    <property type="entry name" value="UspA"/>
</dbReference>
<dbReference type="CDD" id="cd00293">
    <property type="entry name" value="USP-like"/>
    <property type="match status" value="1"/>
</dbReference>
<evidence type="ECO:0000256" key="1">
    <source>
        <dbReference type="ARBA" id="ARBA00008791"/>
    </source>
</evidence>
<name>A0AAX3EMR2_PAEUR</name>
<dbReference type="Gene3D" id="3.40.50.12370">
    <property type="match status" value="1"/>
</dbReference>
<dbReference type="EMBL" id="CP101185">
    <property type="protein sequence ID" value="UYV99318.1"/>
    <property type="molecule type" value="Genomic_DNA"/>
</dbReference>
<evidence type="ECO:0000259" key="2">
    <source>
        <dbReference type="Pfam" id="PF00582"/>
    </source>
</evidence>
<evidence type="ECO:0000313" key="3">
    <source>
        <dbReference type="EMBL" id="UYV99318.1"/>
    </source>
</evidence>
<comment type="similarity">
    <text evidence="1">Belongs to the universal stress protein A family.</text>
</comment>
<feature type="domain" description="UspA" evidence="2">
    <location>
        <begin position="2"/>
        <end position="118"/>
    </location>
</feature>
<gene>
    <name evidence="3" type="ORF">NL394_09025</name>
</gene>
<dbReference type="PANTHER" id="PTHR46268:SF6">
    <property type="entry name" value="UNIVERSAL STRESS PROTEIN UP12"/>
    <property type="match status" value="1"/>
</dbReference>
<protein>
    <submittedName>
        <fullName evidence="3">Universal stress protein</fullName>
    </submittedName>
</protein>
<dbReference type="RefSeq" id="WP_259362947.1">
    <property type="nucleotide sequence ID" value="NZ_CP043010.1"/>
</dbReference>
<dbReference type="Pfam" id="PF00582">
    <property type="entry name" value="Usp"/>
    <property type="match status" value="1"/>
</dbReference>
<dbReference type="PANTHER" id="PTHR46268">
    <property type="entry name" value="STRESS RESPONSE PROTEIN NHAX"/>
    <property type="match status" value="1"/>
</dbReference>
<evidence type="ECO:0000313" key="4">
    <source>
        <dbReference type="Proteomes" id="UP001163293"/>
    </source>
</evidence>
<dbReference type="SUPFAM" id="SSF52402">
    <property type="entry name" value="Adenine nucleotide alpha hydrolases-like"/>
    <property type="match status" value="1"/>
</dbReference>
<dbReference type="AlphaFoldDB" id="A0AAX3EMR2"/>
<sequence length="127" mass="13134">MGVDEAPEAPTLLAVAAEMAQRHEAPLSAVTVGGGGAPQGGAPWLSDLIRTVRSKHPHLQRATFTLKGMPANKITEAAHGARLLVIGSRGLSGIPGIVRGSVSRAILENTDAPVLVVPSRSPSHKDR</sequence>